<organism evidence="17 18">
    <name type="scientific">Puccinia sorghi</name>
    <dbReference type="NCBI Taxonomy" id="27349"/>
    <lineage>
        <taxon>Eukaryota</taxon>
        <taxon>Fungi</taxon>
        <taxon>Dikarya</taxon>
        <taxon>Basidiomycota</taxon>
        <taxon>Pucciniomycotina</taxon>
        <taxon>Pucciniomycetes</taxon>
        <taxon>Pucciniales</taxon>
        <taxon>Pucciniaceae</taxon>
        <taxon>Puccinia</taxon>
    </lineage>
</organism>
<keyword evidence="9" id="KW-0229">DNA integration</keyword>
<evidence type="ECO:0000256" key="5">
    <source>
        <dbReference type="ARBA" id="ARBA00022759"/>
    </source>
</evidence>
<dbReference type="OrthoDB" id="2194574at2759"/>
<dbReference type="InterPro" id="IPR001584">
    <property type="entry name" value="Integrase_cat-core"/>
</dbReference>
<keyword evidence="1" id="KW-0815">Transposition</keyword>
<dbReference type="AlphaFoldDB" id="A0A0L6UNX1"/>
<dbReference type="InterPro" id="IPR057670">
    <property type="entry name" value="SH3_retrovirus"/>
</dbReference>
<keyword evidence="10" id="KW-0695">RNA-directed DNA polymerase</keyword>
<dbReference type="PROSITE" id="PS50994">
    <property type="entry name" value="INTEGRASE"/>
    <property type="match status" value="1"/>
</dbReference>
<name>A0A0L6UNX1_9BASI</name>
<keyword evidence="5" id="KW-0255">Endonuclease</keyword>
<dbReference type="SUPFAM" id="SSF53098">
    <property type="entry name" value="Ribonuclease H-like"/>
    <property type="match status" value="1"/>
</dbReference>
<dbReference type="GO" id="GO:0032196">
    <property type="term" value="P:transposition"/>
    <property type="evidence" value="ECO:0007669"/>
    <property type="project" value="UniProtKB-KW"/>
</dbReference>
<comment type="caution">
    <text evidence="17">The sequence shown here is derived from an EMBL/GenBank/DDBJ whole genome shotgun (WGS) entry which is preliminary data.</text>
</comment>
<keyword evidence="8" id="KW-0694">RNA-binding</keyword>
<evidence type="ECO:0000256" key="9">
    <source>
        <dbReference type="ARBA" id="ARBA00022908"/>
    </source>
</evidence>
<dbReference type="InterPro" id="IPR036397">
    <property type="entry name" value="RNaseH_sf"/>
</dbReference>
<dbReference type="GO" id="GO:0004519">
    <property type="term" value="F:endonuclease activity"/>
    <property type="evidence" value="ECO:0007669"/>
    <property type="project" value="UniProtKB-KW"/>
</dbReference>
<evidence type="ECO:0000256" key="14">
    <source>
        <dbReference type="ARBA" id="ARBA00049244"/>
    </source>
</evidence>
<evidence type="ECO:0000259" key="16">
    <source>
        <dbReference type="PROSITE" id="PS50994"/>
    </source>
</evidence>
<feature type="region of interest" description="Disordered" evidence="15">
    <location>
        <begin position="556"/>
        <end position="595"/>
    </location>
</feature>
<protein>
    <recommendedName>
        <fullName evidence="16">Integrase catalytic domain-containing protein</fullName>
    </recommendedName>
</protein>
<evidence type="ECO:0000256" key="15">
    <source>
        <dbReference type="SAM" id="MobiDB-lite"/>
    </source>
</evidence>
<keyword evidence="4" id="KW-0479">Metal-binding</keyword>
<evidence type="ECO:0000313" key="17">
    <source>
        <dbReference type="EMBL" id="KNZ49530.1"/>
    </source>
</evidence>
<dbReference type="Pfam" id="PF25597">
    <property type="entry name" value="SH3_retrovirus"/>
    <property type="match status" value="1"/>
</dbReference>
<dbReference type="GO" id="GO:0003723">
    <property type="term" value="F:RNA binding"/>
    <property type="evidence" value="ECO:0007669"/>
    <property type="project" value="UniProtKB-KW"/>
</dbReference>
<proteinExistence type="predicted"/>
<dbReference type="VEuPathDB" id="FungiDB:VP01_495g5"/>
<keyword evidence="6" id="KW-0378">Hydrolase</keyword>
<evidence type="ECO:0000256" key="7">
    <source>
        <dbReference type="ARBA" id="ARBA00022842"/>
    </source>
</evidence>
<keyword evidence="11" id="KW-0239">DNA-directed DNA polymerase</keyword>
<dbReference type="GO" id="GO:0015074">
    <property type="term" value="P:DNA integration"/>
    <property type="evidence" value="ECO:0007669"/>
    <property type="project" value="UniProtKB-KW"/>
</dbReference>
<evidence type="ECO:0000256" key="10">
    <source>
        <dbReference type="ARBA" id="ARBA00022918"/>
    </source>
</evidence>
<feature type="compositionally biased region" description="Acidic residues" evidence="15">
    <location>
        <begin position="556"/>
        <end position="586"/>
    </location>
</feature>
<sequence>MDKVNSTVLKTSIEGIPLLTNDNYTIWRIRALNLFDLIGLKDLLTKDKNAVLPAEENKLLKSILVAKLDSSVQTNVINAENEDNAVLIWNSITQFFASNLSSNKARVFQSFLRTPYTPGDITGFITTMKAFQARLIEVGWDFPADGLGHLVLDKFPASMNNIADMITHSGKEVTMDAVLDHLRLHADNQHIRASGSGTSRSDPITLFTDVVDKRCKRGAHNTAAAHSEDNCWFLKPELRTLHMEKMAAAKKETTDQVKMYGTYIGNLPSLEFDNIQHSSHLSNAEYLHKSLGHVSYHRLRKKLGIPLKIIHNCESCAVAKVTRASFNSVHASAKQPFEEIHLDLIGPIWPSSREGHRYILTVVDSCTRFCAAIPIKVKSEVAETIAHLVGVEAKRLGYYPTTLHSDRGSEFLNSTLKEFCKSHLIKQRTSDAYTPQQNGLAERFNRTILESMRTILEDSGVDKRLWNEIAKGRVLPIDYFHPIGNRVSVVILPERSFSKLLPKGEMGILIGYKDDLQSFRILLDSGRIVETKNVRFLDYSPPPSKSTDWDLSIEEAPIEDEIEDPDRSEESIELEEQSNDLSDDDIASSLIPNTSTAQPAPANWYDTLTVGNVEAFETLFLNRFPNSTAHEPDTLLGMDVIKEQDKITLSQDKLIQKGIDLLGLQDCKPVNTPLSVGIQLGKASAEEIKAFNKLNVNYRTYTGILNYLACRTRPDLAPAVSILSSFNNEPGISHWNQVVHCWKVKAVT</sequence>
<keyword evidence="12" id="KW-0233">DNA recombination</keyword>
<evidence type="ECO:0000256" key="8">
    <source>
        <dbReference type="ARBA" id="ARBA00022884"/>
    </source>
</evidence>
<dbReference type="PANTHER" id="PTHR42648">
    <property type="entry name" value="TRANSPOSASE, PUTATIVE-RELATED"/>
    <property type="match status" value="1"/>
</dbReference>
<evidence type="ECO:0000256" key="12">
    <source>
        <dbReference type="ARBA" id="ARBA00023172"/>
    </source>
</evidence>
<evidence type="ECO:0000256" key="2">
    <source>
        <dbReference type="ARBA" id="ARBA00022695"/>
    </source>
</evidence>
<accession>A0A0L6UNX1</accession>
<evidence type="ECO:0000256" key="3">
    <source>
        <dbReference type="ARBA" id="ARBA00022722"/>
    </source>
</evidence>
<evidence type="ECO:0000256" key="11">
    <source>
        <dbReference type="ARBA" id="ARBA00022932"/>
    </source>
</evidence>
<keyword evidence="7" id="KW-0460">Magnesium</keyword>
<evidence type="ECO:0000256" key="13">
    <source>
        <dbReference type="ARBA" id="ARBA00048173"/>
    </source>
</evidence>
<dbReference type="GO" id="GO:0006310">
    <property type="term" value="P:DNA recombination"/>
    <property type="evidence" value="ECO:0007669"/>
    <property type="project" value="UniProtKB-KW"/>
</dbReference>
<evidence type="ECO:0000256" key="1">
    <source>
        <dbReference type="ARBA" id="ARBA00022578"/>
    </source>
</evidence>
<reference evidence="17 18" key="1">
    <citation type="submission" date="2015-08" db="EMBL/GenBank/DDBJ databases">
        <title>Next Generation Sequencing and Analysis of the Genome of Puccinia sorghi L Schw, the Causal Agent of Maize Common Rust.</title>
        <authorList>
            <person name="Rochi L."/>
            <person name="Burguener G."/>
            <person name="Darino M."/>
            <person name="Turjanski A."/>
            <person name="Kreff E."/>
            <person name="Dieguez M.J."/>
            <person name="Sacco F."/>
        </authorList>
    </citation>
    <scope>NUCLEOTIDE SEQUENCE [LARGE SCALE GENOMIC DNA]</scope>
    <source>
        <strain evidence="17 18">RO10H11247</strain>
    </source>
</reference>
<keyword evidence="2" id="KW-0548">Nucleotidyltransferase</keyword>
<keyword evidence="11" id="KW-0808">Transferase</keyword>
<keyword evidence="3" id="KW-0540">Nuclease</keyword>
<dbReference type="PANTHER" id="PTHR42648:SF11">
    <property type="entry name" value="TRANSPOSON TY4-P GAG-POL POLYPROTEIN"/>
    <property type="match status" value="1"/>
</dbReference>
<dbReference type="InterPro" id="IPR039537">
    <property type="entry name" value="Retrotran_Ty1/copia-like"/>
</dbReference>
<dbReference type="Proteomes" id="UP000037035">
    <property type="component" value="Unassembled WGS sequence"/>
</dbReference>
<dbReference type="GO" id="GO:0005634">
    <property type="term" value="C:nucleus"/>
    <property type="evidence" value="ECO:0007669"/>
    <property type="project" value="UniProtKB-ARBA"/>
</dbReference>
<gene>
    <name evidence="17" type="ORF">VP01_495g5</name>
</gene>
<evidence type="ECO:0000313" key="18">
    <source>
        <dbReference type="Proteomes" id="UP000037035"/>
    </source>
</evidence>
<dbReference type="Pfam" id="PF00665">
    <property type="entry name" value="rve"/>
    <property type="match status" value="1"/>
</dbReference>
<dbReference type="GO" id="GO:0016787">
    <property type="term" value="F:hydrolase activity"/>
    <property type="evidence" value="ECO:0007669"/>
    <property type="project" value="UniProtKB-KW"/>
</dbReference>
<dbReference type="InterPro" id="IPR012337">
    <property type="entry name" value="RNaseH-like_sf"/>
</dbReference>
<dbReference type="Gene3D" id="3.30.420.10">
    <property type="entry name" value="Ribonuclease H-like superfamily/Ribonuclease H"/>
    <property type="match status" value="1"/>
</dbReference>
<comment type="catalytic activity">
    <reaction evidence="13">
        <text>DNA(n) + a 2'-deoxyribonucleoside 5'-triphosphate = DNA(n+1) + diphosphate</text>
        <dbReference type="Rhea" id="RHEA:22508"/>
        <dbReference type="Rhea" id="RHEA-COMP:17339"/>
        <dbReference type="Rhea" id="RHEA-COMP:17340"/>
        <dbReference type="ChEBI" id="CHEBI:33019"/>
        <dbReference type="ChEBI" id="CHEBI:61560"/>
        <dbReference type="ChEBI" id="CHEBI:173112"/>
        <dbReference type="EC" id="2.7.7.49"/>
    </reaction>
</comment>
<dbReference type="GO" id="GO:0003887">
    <property type="term" value="F:DNA-directed DNA polymerase activity"/>
    <property type="evidence" value="ECO:0007669"/>
    <property type="project" value="UniProtKB-KW"/>
</dbReference>
<comment type="catalytic activity">
    <reaction evidence="14">
        <text>DNA(n) + a 2'-deoxyribonucleoside 5'-triphosphate = DNA(n+1) + diphosphate</text>
        <dbReference type="Rhea" id="RHEA:22508"/>
        <dbReference type="Rhea" id="RHEA-COMP:17339"/>
        <dbReference type="Rhea" id="RHEA-COMP:17340"/>
        <dbReference type="ChEBI" id="CHEBI:33019"/>
        <dbReference type="ChEBI" id="CHEBI:61560"/>
        <dbReference type="ChEBI" id="CHEBI:173112"/>
        <dbReference type="EC" id="2.7.7.7"/>
    </reaction>
</comment>
<evidence type="ECO:0000256" key="6">
    <source>
        <dbReference type="ARBA" id="ARBA00022801"/>
    </source>
</evidence>
<dbReference type="GO" id="GO:0003964">
    <property type="term" value="F:RNA-directed DNA polymerase activity"/>
    <property type="evidence" value="ECO:0007669"/>
    <property type="project" value="UniProtKB-KW"/>
</dbReference>
<keyword evidence="18" id="KW-1185">Reference proteome</keyword>
<dbReference type="EMBL" id="LAVV01010120">
    <property type="protein sequence ID" value="KNZ49530.1"/>
    <property type="molecule type" value="Genomic_DNA"/>
</dbReference>
<evidence type="ECO:0000256" key="4">
    <source>
        <dbReference type="ARBA" id="ARBA00022723"/>
    </source>
</evidence>
<feature type="domain" description="Integrase catalytic" evidence="16">
    <location>
        <begin position="332"/>
        <end position="501"/>
    </location>
</feature>
<dbReference type="GO" id="GO:0046872">
    <property type="term" value="F:metal ion binding"/>
    <property type="evidence" value="ECO:0007669"/>
    <property type="project" value="UniProtKB-KW"/>
</dbReference>